<evidence type="ECO:0000313" key="2">
    <source>
        <dbReference type="Proteomes" id="UP000053989"/>
    </source>
</evidence>
<dbReference type="Proteomes" id="UP000053989">
    <property type="component" value="Unassembled WGS sequence"/>
</dbReference>
<reference evidence="2" key="2">
    <citation type="submission" date="2015-01" db="EMBL/GenBank/DDBJ databases">
        <title>Evolutionary Origins and Diversification of the Mycorrhizal Mutualists.</title>
        <authorList>
            <consortium name="DOE Joint Genome Institute"/>
            <consortium name="Mycorrhizal Genomics Consortium"/>
            <person name="Kohler A."/>
            <person name="Kuo A."/>
            <person name="Nagy L.G."/>
            <person name="Floudas D."/>
            <person name="Copeland A."/>
            <person name="Barry K.W."/>
            <person name="Cichocki N."/>
            <person name="Veneault-Fourrey C."/>
            <person name="LaButti K."/>
            <person name="Lindquist E.A."/>
            <person name="Lipzen A."/>
            <person name="Lundell T."/>
            <person name="Morin E."/>
            <person name="Murat C."/>
            <person name="Riley R."/>
            <person name="Ohm R."/>
            <person name="Sun H."/>
            <person name="Tunlid A."/>
            <person name="Henrissat B."/>
            <person name="Grigoriev I.V."/>
            <person name="Hibbett D.S."/>
            <person name="Martin F."/>
        </authorList>
    </citation>
    <scope>NUCLEOTIDE SEQUENCE [LARGE SCALE GENOMIC DNA]</scope>
    <source>
        <strain evidence="2">Foug A</strain>
    </source>
</reference>
<reference evidence="1 2" key="1">
    <citation type="submission" date="2014-04" db="EMBL/GenBank/DDBJ databases">
        <authorList>
            <consortium name="DOE Joint Genome Institute"/>
            <person name="Kuo A."/>
            <person name="Kohler A."/>
            <person name="Nagy L.G."/>
            <person name="Floudas D."/>
            <person name="Copeland A."/>
            <person name="Barry K.W."/>
            <person name="Cichocki N."/>
            <person name="Veneault-Fourrey C."/>
            <person name="LaButti K."/>
            <person name="Lindquist E.A."/>
            <person name="Lipzen A."/>
            <person name="Lundell T."/>
            <person name="Morin E."/>
            <person name="Murat C."/>
            <person name="Sun H."/>
            <person name="Tunlid A."/>
            <person name="Henrissat B."/>
            <person name="Grigoriev I.V."/>
            <person name="Hibbett D.S."/>
            <person name="Martin F."/>
            <person name="Nordberg H.P."/>
            <person name="Cantor M.N."/>
            <person name="Hua S.X."/>
        </authorList>
    </citation>
    <scope>NUCLEOTIDE SEQUENCE [LARGE SCALE GENOMIC DNA]</scope>
    <source>
        <strain evidence="1 2">Foug A</strain>
    </source>
</reference>
<dbReference type="EMBL" id="KN822110">
    <property type="protein sequence ID" value="KIM56739.1"/>
    <property type="molecule type" value="Genomic_DNA"/>
</dbReference>
<organism evidence="1 2">
    <name type="scientific">Scleroderma citrinum Foug A</name>
    <dbReference type="NCBI Taxonomy" id="1036808"/>
    <lineage>
        <taxon>Eukaryota</taxon>
        <taxon>Fungi</taxon>
        <taxon>Dikarya</taxon>
        <taxon>Basidiomycota</taxon>
        <taxon>Agaricomycotina</taxon>
        <taxon>Agaricomycetes</taxon>
        <taxon>Agaricomycetidae</taxon>
        <taxon>Boletales</taxon>
        <taxon>Sclerodermatineae</taxon>
        <taxon>Sclerodermataceae</taxon>
        <taxon>Scleroderma</taxon>
    </lineage>
</organism>
<protein>
    <submittedName>
        <fullName evidence="1">Uncharacterized protein</fullName>
    </submittedName>
</protein>
<name>A0A0C3DK96_9AGAM</name>
<keyword evidence="2" id="KW-1185">Reference proteome</keyword>
<evidence type="ECO:0000313" key="1">
    <source>
        <dbReference type="EMBL" id="KIM56739.1"/>
    </source>
</evidence>
<sequence length="58" mass="6392">MLIPSDTTKVKQVKSLATFMFLQGEAPLGSCSADRSLSDVPVEELDLTSYDEETNLRN</sequence>
<accession>A0A0C3DK96</accession>
<dbReference type="InParanoid" id="A0A0C3DK96"/>
<proteinExistence type="predicted"/>
<gene>
    <name evidence="1" type="ORF">SCLCIDRAFT_1219992</name>
</gene>
<dbReference type="HOGENOM" id="CLU_2980381_0_0_1"/>
<dbReference type="AlphaFoldDB" id="A0A0C3DK96"/>